<comment type="caution">
    <text evidence="1">The sequence shown here is derived from an EMBL/GenBank/DDBJ whole genome shotgun (WGS) entry which is preliminary data.</text>
</comment>
<evidence type="ECO:0000313" key="2">
    <source>
        <dbReference type="Proteomes" id="UP001165679"/>
    </source>
</evidence>
<gene>
    <name evidence="1" type="ORF">OL599_13140</name>
</gene>
<dbReference type="AlphaFoldDB" id="A0AA41YNB9"/>
<organism evidence="1 2">
    <name type="scientific">Limobrevibacterium gyesilva</name>
    <dbReference type="NCBI Taxonomy" id="2991712"/>
    <lineage>
        <taxon>Bacteria</taxon>
        <taxon>Pseudomonadati</taxon>
        <taxon>Pseudomonadota</taxon>
        <taxon>Alphaproteobacteria</taxon>
        <taxon>Acetobacterales</taxon>
        <taxon>Acetobacteraceae</taxon>
        <taxon>Limobrevibacterium</taxon>
    </lineage>
</organism>
<protein>
    <submittedName>
        <fullName evidence="1">Uncharacterized protein</fullName>
    </submittedName>
</protein>
<dbReference type="Proteomes" id="UP001165679">
    <property type="component" value="Unassembled WGS sequence"/>
</dbReference>
<accession>A0AA41YNB9</accession>
<dbReference type="RefSeq" id="WP_264714236.1">
    <property type="nucleotide sequence ID" value="NZ_JAPDNT010000009.1"/>
</dbReference>
<dbReference type="EMBL" id="JAPDNT010000009">
    <property type="protein sequence ID" value="MCW3475522.1"/>
    <property type="molecule type" value="Genomic_DNA"/>
</dbReference>
<proteinExistence type="predicted"/>
<name>A0AA41YNB9_9PROT</name>
<evidence type="ECO:0000313" key="1">
    <source>
        <dbReference type="EMBL" id="MCW3475522.1"/>
    </source>
</evidence>
<keyword evidence="2" id="KW-1185">Reference proteome</keyword>
<reference evidence="1" key="2">
    <citation type="submission" date="2022-10" db="EMBL/GenBank/DDBJ databases">
        <authorList>
            <person name="Trinh H.N."/>
        </authorList>
    </citation>
    <scope>NUCLEOTIDE SEQUENCE</scope>
    <source>
        <strain evidence="1">RN2-1</strain>
    </source>
</reference>
<reference evidence="1" key="1">
    <citation type="submission" date="2022-09" db="EMBL/GenBank/DDBJ databases">
        <title>Rhodovastum sp. nov. RN2-1 isolated from soil in Seongnam, South Korea.</title>
        <authorList>
            <person name="Le N.T."/>
        </authorList>
    </citation>
    <scope>NUCLEOTIDE SEQUENCE</scope>
    <source>
        <strain evidence="1">RN2-1</strain>
    </source>
</reference>
<sequence>MATASRPPLRTLQQPEGAVLLIDAVDKVDEALEALEALLLEMPSDHQVTIPEIC</sequence>